<reference evidence="2" key="1">
    <citation type="submission" date="2020-08" db="EMBL/GenBank/DDBJ databases">
        <title>Multicomponent nature underlies the extraordinary mechanical properties of spider dragline silk.</title>
        <authorList>
            <person name="Kono N."/>
            <person name="Nakamura H."/>
            <person name="Mori M."/>
            <person name="Yoshida Y."/>
            <person name="Ohtoshi R."/>
            <person name="Malay A.D."/>
            <person name="Moran D.A.P."/>
            <person name="Tomita M."/>
            <person name="Numata K."/>
            <person name="Arakawa K."/>
        </authorList>
    </citation>
    <scope>NUCLEOTIDE SEQUENCE</scope>
</reference>
<gene>
    <name evidence="2" type="ORF">TNCV_2608821</name>
</gene>
<dbReference type="EMBL" id="BMAU01021229">
    <property type="protein sequence ID" value="GFY01699.1"/>
    <property type="molecule type" value="Genomic_DNA"/>
</dbReference>
<feature type="region of interest" description="Disordered" evidence="1">
    <location>
        <begin position="1"/>
        <end position="25"/>
    </location>
</feature>
<organism evidence="2 3">
    <name type="scientific">Trichonephila clavipes</name>
    <name type="common">Golden silk orbweaver</name>
    <name type="synonym">Nephila clavipes</name>
    <dbReference type="NCBI Taxonomy" id="2585209"/>
    <lineage>
        <taxon>Eukaryota</taxon>
        <taxon>Metazoa</taxon>
        <taxon>Ecdysozoa</taxon>
        <taxon>Arthropoda</taxon>
        <taxon>Chelicerata</taxon>
        <taxon>Arachnida</taxon>
        <taxon>Araneae</taxon>
        <taxon>Araneomorphae</taxon>
        <taxon>Entelegynae</taxon>
        <taxon>Araneoidea</taxon>
        <taxon>Nephilidae</taxon>
        <taxon>Trichonephila</taxon>
    </lineage>
</organism>
<evidence type="ECO:0000313" key="2">
    <source>
        <dbReference type="EMBL" id="GFY01699.1"/>
    </source>
</evidence>
<accession>A0A8X6V720</accession>
<evidence type="ECO:0000256" key="1">
    <source>
        <dbReference type="SAM" id="MobiDB-lite"/>
    </source>
</evidence>
<sequence length="95" mass="10441">MILTGNGRSARILPNEKEKKEGGEDISKELQAASSILRSRLFFSPSRSKAKTVHSSALFLVYRVLCVKPPCVLCATPLQSSGRFIQEVQPLTPII</sequence>
<dbReference type="Proteomes" id="UP000887159">
    <property type="component" value="Unassembled WGS sequence"/>
</dbReference>
<evidence type="ECO:0000313" key="3">
    <source>
        <dbReference type="Proteomes" id="UP000887159"/>
    </source>
</evidence>
<dbReference type="AlphaFoldDB" id="A0A8X6V720"/>
<proteinExistence type="predicted"/>
<protein>
    <submittedName>
        <fullName evidence="2">Uncharacterized protein</fullName>
    </submittedName>
</protein>
<comment type="caution">
    <text evidence="2">The sequence shown here is derived from an EMBL/GenBank/DDBJ whole genome shotgun (WGS) entry which is preliminary data.</text>
</comment>
<keyword evidence="3" id="KW-1185">Reference proteome</keyword>
<name>A0A8X6V720_TRICX</name>
<feature type="compositionally biased region" description="Basic and acidic residues" evidence="1">
    <location>
        <begin position="14"/>
        <end position="25"/>
    </location>
</feature>